<evidence type="ECO:0000313" key="2">
    <source>
        <dbReference type="EMBL" id="KIK96576.1"/>
    </source>
</evidence>
<sequence>MILCQGVITLRVWYLFSRKPLIRTFAVFVYFCCTLATAVFAGIFFDAYQEQLTTSVQPKHSIFVAYIPSLAIHTVLFGLKVYRFATSPKNLHGEAFLRRFLHEGMVMYAFASGSLLFTIISLSLPANRISTVYLYTALQSGLPIGTTVVSVCHAMLSIRSLASTFHVDPEWLLNHAEMSRVHWQVGGNHTEIHVEVGERD</sequence>
<dbReference type="Proteomes" id="UP000054538">
    <property type="component" value="Unassembled WGS sequence"/>
</dbReference>
<keyword evidence="1" id="KW-0472">Membrane</keyword>
<reference evidence="3" key="2">
    <citation type="submission" date="2015-01" db="EMBL/GenBank/DDBJ databases">
        <title>Evolutionary Origins and Diversification of the Mycorrhizal Mutualists.</title>
        <authorList>
            <consortium name="DOE Joint Genome Institute"/>
            <consortium name="Mycorrhizal Genomics Consortium"/>
            <person name="Kohler A."/>
            <person name="Kuo A."/>
            <person name="Nagy L.G."/>
            <person name="Floudas D."/>
            <person name="Copeland A."/>
            <person name="Barry K.W."/>
            <person name="Cichocki N."/>
            <person name="Veneault-Fourrey C."/>
            <person name="LaButti K."/>
            <person name="Lindquist E.A."/>
            <person name="Lipzen A."/>
            <person name="Lundell T."/>
            <person name="Morin E."/>
            <person name="Murat C."/>
            <person name="Riley R."/>
            <person name="Ohm R."/>
            <person name="Sun H."/>
            <person name="Tunlid A."/>
            <person name="Henrissat B."/>
            <person name="Grigoriev I.V."/>
            <person name="Hibbett D.S."/>
            <person name="Martin F."/>
        </authorList>
    </citation>
    <scope>NUCLEOTIDE SEQUENCE [LARGE SCALE GENOMIC DNA]</scope>
    <source>
        <strain evidence="3">Ve08.2h10</strain>
    </source>
</reference>
<evidence type="ECO:0000313" key="3">
    <source>
        <dbReference type="Proteomes" id="UP000054538"/>
    </source>
</evidence>
<dbReference type="AlphaFoldDB" id="A0A0D0E065"/>
<reference evidence="2 3" key="1">
    <citation type="submission" date="2014-04" db="EMBL/GenBank/DDBJ databases">
        <authorList>
            <consortium name="DOE Joint Genome Institute"/>
            <person name="Kuo A."/>
            <person name="Kohler A."/>
            <person name="Jargeat P."/>
            <person name="Nagy L.G."/>
            <person name="Floudas D."/>
            <person name="Copeland A."/>
            <person name="Barry K.W."/>
            <person name="Cichocki N."/>
            <person name="Veneault-Fourrey C."/>
            <person name="LaButti K."/>
            <person name="Lindquist E.A."/>
            <person name="Lipzen A."/>
            <person name="Lundell T."/>
            <person name="Morin E."/>
            <person name="Murat C."/>
            <person name="Sun H."/>
            <person name="Tunlid A."/>
            <person name="Henrissat B."/>
            <person name="Grigoriev I.V."/>
            <person name="Hibbett D.S."/>
            <person name="Martin F."/>
            <person name="Nordberg H.P."/>
            <person name="Cantor M.N."/>
            <person name="Hua S.X."/>
        </authorList>
    </citation>
    <scope>NUCLEOTIDE SEQUENCE [LARGE SCALE GENOMIC DNA]</scope>
    <source>
        <strain evidence="2 3">Ve08.2h10</strain>
    </source>
</reference>
<evidence type="ECO:0000256" key="1">
    <source>
        <dbReference type="SAM" id="Phobius"/>
    </source>
</evidence>
<feature type="transmembrane region" description="Helical" evidence="1">
    <location>
        <begin position="106"/>
        <end position="126"/>
    </location>
</feature>
<feature type="transmembrane region" description="Helical" evidence="1">
    <location>
        <begin position="65"/>
        <end position="85"/>
    </location>
</feature>
<dbReference type="OrthoDB" id="2679643at2759"/>
<keyword evidence="3" id="KW-1185">Reference proteome</keyword>
<organism evidence="2 3">
    <name type="scientific">Paxillus rubicundulus Ve08.2h10</name>
    <dbReference type="NCBI Taxonomy" id="930991"/>
    <lineage>
        <taxon>Eukaryota</taxon>
        <taxon>Fungi</taxon>
        <taxon>Dikarya</taxon>
        <taxon>Basidiomycota</taxon>
        <taxon>Agaricomycotina</taxon>
        <taxon>Agaricomycetes</taxon>
        <taxon>Agaricomycetidae</taxon>
        <taxon>Boletales</taxon>
        <taxon>Paxilineae</taxon>
        <taxon>Paxillaceae</taxon>
        <taxon>Paxillus</taxon>
    </lineage>
</organism>
<proteinExistence type="predicted"/>
<name>A0A0D0E065_9AGAM</name>
<feature type="transmembrane region" description="Helical" evidence="1">
    <location>
        <begin position="21"/>
        <end position="45"/>
    </location>
</feature>
<dbReference type="EMBL" id="KN824979">
    <property type="protein sequence ID" value="KIK96576.1"/>
    <property type="molecule type" value="Genomic_DNA"/>
</dbReference>
<protein>
    <submittedName>
        <fullName evidence="2">Uncharacterized protein</fullName>
    </submittedName>
</protein>
<accession>A0A0D0E065</accession>
<keyword evidence="1" id="KW-1133">Transmembrane helix</keyword>
<dbReference type="InParanoid" id="A0A0D0E065"/>
<keyword evidence="1" id="KW-0812">Transmembrane</keyword>
<dbReference type="HOGENOM" id="CLU_035509_13_2_1"/>
<feature type="transmembrane region" description="Helical" evidence="1">
    <location>
        <begin position="132"/>
        <end position="156"/>
    </location>
</feature>
<gene>
    <name evidence="2" type="ORF">PAXRUDRAFT_825807</name>
</gene>